<evidence type="ECO:0000313" key="1">
    <source>
        <dbReference type="EMBL" id="GGE77399.1"/>
    </source>
</evidence>
<evidence type="ECO:0000313" key="2">
    <source>
        <dbReference type="Proteomes" id="UP000633136"/>
    </source>
</evidence>
<name>A0A917ERI3_9MICC</name>
<accession>A0A917ERI3</accession>
<evidence type="ECO:0008006" key="3">
    <source>
        <dbReference type="Google" id="ProtNLM"/>
    </source>
</evidence>
<gene>
    <name evidence="1" type="ORF">GCM10011401_25920</name>
</gene>
<dbReference type="RefSeq" id="WP_188686509.1">
    <property type="nucleotide sequence ID" value="NZ_BMIS01000015.1"/>
</dbReference>
<keyword evidence="2" id="KW-1185">Reference proteome</keyword>
<reference evidence="1" key="2">
    <citation type="submission" date="2020-09" db="EMBL/GenBank/DDBJ databases">
        <authorList>
            <person name="Sun Q."/>
            <person name="Zhou Y."/>
        </authorList>
    </citation>
    <scope>NUCLEOTIDE SEQUENCE</scope>
    <source>
        <strain evidence="1">CGMCC 1.15388</strain>
    </source>
</reference>
<sequence length="164" mass="17701">MLSLFRRDPEQGWHYREAWYDESAGEFVVHHGKVGTNGKITAEKASAEEADALVESFAAQCAEDGYAEPAAEELGTLTVAYPLKGAEPNASERRNANSVHEAVLVALAWRGLGALSDPEQQPREGGGQALVMTSQTVRTRKAVDAAQSAIKHTDVPLSKVEITR</sequence>
<organism evidence="1 2">
    <name type="scientific">Nesterenkonia cremea</name>
    <dbReference type="NCBI Taxonomy" id="1882340"/>
    <lineage>
        <taxon>Bacteria</taxon>
        <taxon>Bacillati</taxon>
        <taxon>Actinomycetota</taxon>
        <taxon>Actinomycetes</taxon>
        <taxon>Micrococcales</taxon>
        <taxon>Micrococcaceae</taxon>
        <taxon>Nesterenkonia</taxon>
    </lineage>
</organism>
<reference evidence="1" key="1">
    <citation type="journal article" date="2014" name="Int. J. Syst. Evol. Microbiol.">
        <title>Complete genome sequence of Corynebacterium casei LMG S-19264T (=DSM 44701T), isolated from a smear-ripened cheese.</title>
        <authorList>
            <consortium name="US DOE Joint Genome Institute (JGI-PGF)"/>
            <person name="Walter F."/>
            <person name="Albersmeier A."/>
            <person name="Kalinowski J."/>
            <person name="Ruckert C."/>
        </authorList>
    </citation>
    <scope>NUCLEOTIDE SEQUENCE</scope>
    <source>
        <strain evidence="1">CGMCC 1.15388</strain>
    </source>
</reference>
<dbReference type="AlphaFoldDB" id="A0A917ERI3"/>
<dbReference type="Proteomes" id="UP000633136">
    <property type="component" value="Unassembled WGS sequence"/>
</dbReference>
<dbReference type="EMBL" id="BMIS01000015">
    <property type="protein sequence ID" value="GGE77399.1"/>
    <property type="molecule type" value="Genomic_DNA"/>
</dbReference>
<proteinExistence type="predicted"/>
<comment type="caution">
    <text evidence="1">The sequence shown here is derived from an EMBL/GenBank/DDBJ whole genome shotgun (WGS) entry which is preliminary data.</text>
</comment>
<protein>
    <recommendedName>
        <fullName evidence="3">WGR domain-containing protein</fullName>
    </recommendedName>
</protein>